<keyword evidence="1" id="KW-0732">Signal</keyword>
<dbReference type="KEGG" id="spii:G7077_04055"/>
<name>A0A6G7YN80_9SPHN</name>
<feature type="chain" id="PRO_5026177072" description="Lipoprotein" evidence="1">
    <location>
        <begin position="21"/>
        <end position="126"/>
    </location>
</feature>
<dbReference type="Proteomes" id="UP000503222">
    <property type="component" value="Chromosome"/>
</dbReference>
<dbReference type="Pfam" id="PF20101">
    <property type="entry name" value="DUF6491"/>
    <property type="match status" value="1"/>
</dbReference>
<protein>
    <recommendedName>
        <fullName evidence="4">Lipoprotein</fullName>
    </recommendedName>
</protein>
<evidence type="ECO:0008006" key="4">
    <source>
        <dbReference type="Google" id="ProtNLM"/>
    </source>
</evidence>
<accession>A0A6G7YN80</accession>
<dbReference type="EMBL" id="CP049869">
    <property type="protein sequence ID" value="QIK78198.1"/>
    <property type="molecule type" value="Genomic_DNA"/>
</dbReference>
<dbReference type="AlphaFoldDB" id="A0A6G7YN80"/>
<organism evidence="2 3">
    <name type="scientific">Sphingomonas piscis</name>
    <dbReference type="NCBI Taxonomy" id="2714943"/>
    <lineage>
        <taxon>Bacteria</taxon>
        <taxon>Pseudomonadati</taxon>
        <taxon>Pseudomonadota</taxon>
        <taxon>Alphaproteobacteria</taxon>
        <taxon>Sphingomonadales</taxon>
        <taxon>Sphingomonadaceae</taxon>
        <taxon>Sphingomonas</taxon>
    </lineage>
</organism>
<dbReference type="RefSeq" id="WP_166410591.1">
    <property type="nucleotide sequence ID" value="NZ_CP049869.1"/>
</dbReference>
<evidence type="ECO:0000313" key="3">
    <source>
        <dbReference type="Proteomes" id="UP000503222"/>
    </source>
</evidence>
<feature type="signal peptide" evidence="1">
    <location>
        <begin position="1"/>
        <end position="20"/>
    </location>
</feature>
<proteinExistence type="predicted"/>
<dbReference type="PROSITE" id="PS51257">
    <property type="entry name" value="PROKAR_LIPOPROTEIN"/>
    <property type="match status" value="1"/>
</dbReference>
<reference evidence="2 3" key="1">
    <citation type="submission" date="2020-03" db="EMBL/GenBank/DDBJ databases">
        <title>Sphingomonas sp. nov., isolated from fish.</title>
        <authorList>
            <person name="Hyun D.-W."/>
            <person name="Bae J.-W."/>
        </authorList>
    </citation>
    <scope>NUCLEOTIDE SEQUENCE [LARGE SCALE GENOMIC DNA]</scope>
    <source>
        <strain evidence="2 3">HDW15B</strain>
    </source>
</reference>
<sequence length="126" mass="13520">MRLNVLPLACLALVGCSSQSGLLTKDTFAQEVEGRTAGKPQSCISPFGQNSIRTVNKQMVAYGSGSTIYVNRLRAQCPGLEPINTLIVEANGGQYCSGDRIRTLYPGSTIPGPACLLGEWTPYRRP</sequence>
<keyword evidence="3" id="KW-1185">Reference proteome</keyword>
<evidence type="ECO:0000256" key="1">
    <source>
        <dbReference type="SAM" id="SignalP"/>
    </source>
</evidence>
<dbReference type="InterPro" id="IPR045500">
    <property type="entry name" value="DUF6491"/>
</dbReference>
<evidence type="ECO:0000313" key="2">
    <source>
        <dbReference type="EMBL" id="QIK78198.1"/>
    </source>
</evidence>
<gene>
    <name evidence="2" type="ORF">G7077_04055</name>
</gene>